<dbReference type="InterPro" id="IPR008160">
    <property type="entry name" value="Collagen"/>
</dbReference>
<feature type="domain" description="C1q" evidence="7">
    <location>
        <begin position="308"/>
        <end position="438"/>
    </location>
</feature>
<dbReference type="InterPro" id="IPR050392">
    <property type="entry name" value="Collagen/C1q_domain"/>
</dbReference>
<dbReference type="Proteomes" id="UP000824540">
    <property type="component" value="Unassembled WGS sequence"/>
</dbReference>
<dbReference type="PRINTS" id="PR00007">
    <property type="entry name" value="COMPLEMNTC1Q"/>
</dbReference>
<feature type="signal peptide" evidence="6">
    <location>
        <begin position="1"/>
        <end position="22"/>
    </location>
</feature>
<comment type="caution">
    <text evidence="8">The sequence shown here is derived from an EMBL/GenBank/DDBJ whole genome shotgun (WGS) entry which is preliminary data.</text>
</comment>
<evidence type="ECO:0000256" key="6">
    <source>
        <dbReference type="SAM" id="SignalP"/>
    </source>
</evidence>
<dbReference type="InterPro" id="IPR008983">
    <property type="entry name" value="Tumour_necrosis_fac-like_dom"/>
</dbReference>
<dbReference type="Pfam" id="PF01391">
    <property type="entry name" value="Collagen"/>
    <property type="match status" value="1"/>
</dbReference>
<evidence type="ECO:0000259" key="7">
    <source>
        <dbReference type="PROSITE" id="PS50871"/>
    </source>
</evidence>
<dbReference type="SUPFAM" id="SSF49842">
    <property type="entry name" value="TNF-like"/>
    <property type="match status" value="2"/>
</dbReference>
<accession>A0A8T2NV50</accession>
<dbReference type="SMART" id="SM00110">
    <property type="entry name" value="C1Q"/>
    <property type="match status" value="2"/>
</dbReference>
<feature type="chain" id="PRO_5035754310" description="C1q domain-containing protein" evidence="6">
    <location>
        <begin position="23"/>
        <end position="438"/>
    </location>
</feature>
<comment type="subcellular location">
    <subcellularLocation>
        <location evidence="1">Secreted</location>
        <location evidence="1">Extracellular space</location>
        <location evidence="1">Extracellular matrix</location>
    </subcellularLocation>
</comment>
<evidence type="ECO:0000313" key="8">
    <source>
        <dbReference type="EMBL" id="KAG9341472.1"/>
    </source>
</evidence>
<dbReference type="PANTHER" id="PTHR15427:SF29">
    <property type="entry name" value="COMPLEMENT C1Q SUBCOMPONENT SUBUNIT C"/>
    <property type="match status" value="1"/>
</dbReference>
<dbReference type="Gene3D" id="2.60.120.40">
    <property type="match status" value="2"/>
</dbReference>
<feature type="domain" description="C1q" evidence="7">
    <location>
        <begin position="110"/>
        <end position="197"/>
    </location>
</feature>
<evidence type="ECO:0000256" key="4">
    <source>
        <dbReference type="ARBA" id="ARBA00022729"/>
    </source>
</evidence>
<dbReference type="PANTHER" id="PTHR15427">
    <property type="entry name" value="EMILIN ELASTIN MICROFIBRIL INTERFACE-LOCATED PROTEIN ELASTIN MICROFIBRIL INTERFACER"/>
    <property type="match status" value="1"/>
</dbReference>
<organism evidence="8 9">
    <name type="scientific">Albula glossodonta</name>
    <name type="common">roundjaw bonefish</name>
    <dbReference type="NCBI Taxonomy" id="121402"/>
    <lineage>
        <taxon>Eukaryota</taxon>
        <taxon>Metazoa</taxon>
        <taxon>Chordata</taxon>
        <taxon>Craniata</taxon>
        <taxon>Vertebrata</taxon>
        <taxon>Euteleostomi</taxon>
        <taxon>Actinopterygii</taxon>
        <taxon>Neopterygii</taxon>
        <taxon>Teleostei</taxon>
        <taxon>Albuliformes</taxon>
        <taxon>Albulidae</taxon>
        <taxon>Albula</taxon>
    </lineage>
</organism>
<reference evidence="8" key="1">
    <citation type="thesis" date="2021" institute="BYU ScholarsArchive" country="Provo, UT, USA">
        <title>Applications of and Algorithms for Genome Assembly and Genomic Analyses with an Emphasis on Marine Teleosts.</title>
        <authorList>
            <person name="Pickett B.D."/>
        </authorList>
    </citation>
    <scope>NUCLEOTIDE SEQUENCE</scope>
    <source>
        <strain evidence="8">HI-2016</strain>
    </source>
</reference>
<evidence type="ECO:0000256" key="2">
    <source>
        <dbReference type="ARBA" id="ARBA00022525"/>
    </source>
</evidence>
<evidence type="ECO:0000256" key="5">
    <source>
        <dbReference type="SAM" id="MobiDB-lite"/>
    </source>
</evidence>
<sequence>MLAHRLTLATLVAVALLPTVVTETCPSAGTPGLPGIPGLPGRDGRDGEKGEKGEPGIPVAPGQVPQKGEKGEQGAQGPPGKQGRTGNKGSPGAPGLMGVPGDKGSANVYKTEQQSAFSVTRRTMAKPSPNAPIIFSHAVTNLNGHFNIKTGKFLCHIPGSYYFVYHASSDDSLCMSLMRDGDAVASFCDHRNGNTYQIYFPMMSVRVAVLVGILISIVTSSVADTCSAYRGYPGIPGIPGSHGPNGKDGPKGQKGDRGEDRRLMKGEKGDPGAIGAPGRSGPRGDPGIQGQPGLPGPKGKRGLSSAITDRKKSFFSYKKVSRRSTRADTPVQFDTAILEGETLDKGVFNCTIKGYFFFTYHLSGHSRNSICVNIKNGKDTKMNLCDSTDLGYLLTSGSVVLKLEAGDEVSLQSTTNNAVISADGADSIFTGFLLFPIS</sequence>
<evidence type="ECO:0000256" key="3">
    <source>
        <dbReference type="ARBA" id="ARBA00022530"/>
    </source>
</evidence>
<evidence type="ECO:0000313" key="9">
    <source>
        <dbReference type="Proteomes" id="UP000824540"/>
    </source>
</evidence>
<proteinExistence type="predicted"/>
<feature type="compositionally biased region" description="Basic and acidic residues" evidence="5">
    <location>
        <begin position="248"/>
        <end position="270"/>
    </location>
</feature>
<feature type="compositionally biased region" description="Basic and acidic residues" evidence="5">
    <location>
        <begin position="42"/>
        <end position="54"/>
    </location>
</feature>
<dbReference type="EMBL" id="JAFBMS010000035">
    <property type="protein sequence ID" value="KAG9341472.1"/>
    <property type="molecule type" value="Genomic_DNA"/>
</dbReference>
<keyword evidence="3" id="KW-0272">Extracellular matrix</keyword>
<keyword evidence="4 6" id="KW-0732">Signal</keyword>
<protein>
    <recommendedName>
        <fullName evidence="7">C1q domain-containing protein</fullName>
    </recommendedName>
</protein>
<dbReference type="Pfam" id="PF00386">
    <property type="entry name" value="C1q"/>
    <property type="match status" value="2"/>
</dbReference>
<dbReference type="AlphaFoldDB" id="A0A8T2NV50"/>
<feature type="region of interest" description="Disordered" evidence="5">
    <location>
        <begin position="237"/>
        <end position="305"/>
    </location>
</feature>
<feature type="region of interest" description="Disordered" evidence="5">
    <location>
        <begin position="23"/>
        <end position="105"/>
    </location>
</feature>
<keyword evidence="9" id="KW-1185">Reference proteome</keyword>
<name>A0A8T2NV50_9TELE</name>
<dbReference type="OrthoDB" id="8964326at2759"/>
<gene>
    <name evidence="8" type="ORF">JZ751_019282</name>
</gene>
<evidence type="ECO:0000256" key="1">
    <source>
        <dbReference type="ARBA" id="ARBA00004498"/>
    </source>
</evidence>
<dbReference type="InterPro" id="IPR001073">
    <property type="entry name" value="C1q_dom"/>
</dbReference>
<dbReference type="PROSITE" id="PS50871">
    <property type="entry name" value="C1Q"/>
    <property type="match status" value="2"/>
</dbReference>
<keyword evidence="2" id="KW-0964">Secreted</keyword>
<feature type="compositionally biased region" description="Low complexity" evidence="5">
    <location>
        <begin position="73"/>
        <end position="82"/>
    </location>
</feature>